<dbReference type="PROSITE" id="PS50878">
    <property type="entry name" value="RT_POL"/>
    <property type="match status" value="1"/>
</dbReference>
<reference evidence="2 3" key="1">
    <citation type="journal article" date="2019" name="Plant Biotechnol. J.">
        <title>The red bayberry genome and genetic basis of sex determination.</title>
        <authorList>
            <person name="Jia H.M."/>
            <person name="Jia H.J."/>
            <person name="Cai Q.L."/>
            <person name="Wang Y."/>
            <person name="Zhao H.B."/>
            <person name="Yang W.F."/>
            <person name="Wang G.Y."/>
            <person name="Li Y.H."/>
            <person name="Zhan D.L."/>
            <person name="Shen Y.T."/>
            <person name="Niu Q.F."/>
            <person name="Chang L."/>
            <person name="Qiu J."/>
            <person name="Zhao L."/>
            <person name="Xie H.B."/>
            <person name="Fu W.Y."/>
            <person name="Jin J."/>
            <person name="Li X.W."/>
            <person name="Jiao Y."/>
            <person name="Zhou C.C."/>
            <person name="Tu T."/>
            <person name="Chai C.Y."/>
            <person name="Gao J.L."/>
            <person name="Fan L.J."/>
            <person name="van de Weg E."/>
            <person name="Wang J.Y."/>
            <person name="Gao Z.S."/>
        </authorList>
    </citation>
    <scope>NUCLEOTIDE SEQUENCE [LARGE SCALE GENOMIC DNA]</scope>
    <source>
        <tissue evidence="2">Leaves</tissue>
    </source>
</reference>
<dbReference type="EMBL" id="RXIC02000008">
    <property type="protein sequence ID" value="KAB1228187.1"/>
    <property type="molecule type" value="Genomic_DNA"/>
</dbReference>
<sequence length="237" mass="26616">MEIFHSMQRKSGKSGLMAIKLDMAHAYDRLEWKFLLQVLKCFSFNSLWRQLIHQCISTVTFSILLNGSPHGCFQPSRGLRQGDPLSPFLFILASEVLSRLFYLEVRFGSLHGIIAVRRAPPVTHLLFAGDLFIFCRANIRETREVDDILSFIITGRVSLSIGRNPLSSSVLTHIRRLSQHCVMNFVFNLCPIPASTSGCLCSGDGRSASILLLSKKELGLNWLVGRLSLSLRRAEIP</sequence>
<dbReference type="Pfam" id="PF00078">
    <property type="entry name" value="RVT_1"/>
    <property type="match status" value="1"/>
</dbReference>
<organism evidence="2 3">
    <name type="scientific">Morella rubra</name>
    <name type="common">Chinese bayberry</name>
    <dbReference type="NCBI Taxonomy" id="262757"/>
    <lineage>
        <taxon>Eukaryota</taxon>
        <taxon>Viridiplantae</taxon>
        <taxon>Streptophyta</taxon>
        <taxon>Embryophyta</taxon>
        <taxon>Tracheophyta</taxon>
        <taxon>Spermatophyta</taxon>
        <taxon>Magnoliopsida</taxon>
        <taxon>eudicotyledons</taxon>
        <taxon>Gunneridae</taxon>
        <taxon>Pentapetalae</taxon>
        <taxon>rosids</taxon>
        <taxon>fabids</taxon>
        <taxon>Fagales</taxon>
        <taxon>Myricaceae</taxon>
        <taxon>Morella</taxon>
    </lineage>
</organism>
<dbReference type="InterPro" id="IPR043502">
    <property type="entry name" value="DNA/RNA_pol_sf"/>
</dbReference>
<name>A0A6A1WWW6_9ROSI</name>
<dbReference type="PANTHER" id="PTHR46890">
    <property type="entry name" value="NON-LTR RETROLELEMENT REVERSE TRANSCRIPTASE-LIKE PROTEIN-RELATED"/>
    <property type="match status" value="1"/>
</dbReference>
<keyword evidence="3" id="KW-1185">Reference proteome</keyword>
<dbReference type="SUPFAM" id="SSF56672">
    <property type="entry name" value="DNA/RNA polymerases"/>
    <property type="match status" value="1"/>
</dbReference>
<dbReference type="AlphaFoldDB" id="A0A6A1WWW6"/>
<evidence type="ECO:0000313" key="3">
    <source>
        <dbReference type="Proteomes" id="UP000516437"/>
    </source>
</evidence>
<comment type="caution">
    <text evidence="2">The sequence shown here is derived from an EMBL/GenBank/DDBJ whole genome shotgun (WGS) entry which is preliminary data.</text>
</comment>
<dbReference type="Proteomes" id="UP000516437">
    <property type="component" value="Unassembled WGS sequence"/>
</dbReference>
<evidence type="ECO:0000259" key="1">
    <source>
        <dbReference type="PROSITE" id="PS50878"/>
    </source>
</evidence>
<evidence type="ECO:0000313" key="2">
    <source>
        <dbReference type="EMBL" id="KAB1228187.1"/>
    </source>
</evidence>
<proteinExistence type="predicted"/>
<protein>
    <recommendedName>
        <fullName evidence="1">Reverse transcriptase domain-containing protein</fullName>
    </recommendedName>
</protein>
<dbReference type="PANTHER" id="PTHR46890:SF48">
    <property type="entry name" value="RNA-DIRECTED DNA POLYMERASE"/>
    <property type="match status" value="1"/>
</dbReference>
<accession>A0A6A1WWW6</accession>
<feature type="domain" description="Reverse transcriptase" evidence="1">
    <location>
        <begin position="1"/>
        <end position="187"/>
    </location>
</feature>
<dbReference type="InterPro" id="IPR052343">
    <property type="entry name" value="Retrotransposon-Effector_Assoc"/>
</dbReference>
<dbReference type="InterPro" id="IPR000477">
    <property type="entry name" value="RT_dom"/>
</dbReference>
<dbReference type="OrthoDB" id="1411964at2759"/>
<gene>
    <name evidence="2" type="ORF">CJ030_MR5G008784</name>
</gene>